<evidence type="ECO:0000313" key="1">
    <source>
        <dbReference type="EMBL" id="EYB85675.1"/>
    </source>
</evidence>
<sequence length="108" mass="12349">MAGKIDVTHLDQSVLIRRRDQRPWRGFRIDTRRCPNHLRISLYGQTATINLWGDRSAGEKSQETLARSRLVLRNPSRALPGRSRPDQHLTLSGTTALGTSQTFIKWID</sequence>
<dbReference type="AlphaFoldDB" id="A0A016S4U0"/>
<reference evidence="2" key="1">
    <citation type="journal article" date="2015" name="Nat. Genet.">
        <title>The genome and transcriptome of the zoonotic hookworm Ancylostoma ceylanicum identify infection-specific gene families.</title>
        <authorList>
            <person name="Schwarz E.M."/>
            <person name="Hu Y."/>
            <person name="Antoshechkin I."/>
            <person name="Miller M.M."/>
            <person name="Sternberg P.W."/>
            <person name="Aroian R.V."/>
        </authorList>
    </citation>
    <scope>NUCLEOTIDE SEQUENCE</scope>
    <source>
        <strain evidence="2">HY135</strain>
    </source>
</reference>
<evidence type="ECO:0000313" key="2">
    <source>
        <dbReference type="Proteomes" id="UP000024635"/>
    </source>
</evidence>
<dbReference type="Proteomes" id="UP000024635">
    <property type="component" value="Unassembled WGS sequence"/>
</dbReference>
<gene>
    <name evidence="1" type="primary">Acey_s0293.g1603</name>
    <name evidence="1" type="ORF">Y032_0293g1603</name>
</gene>
<proteinExistence type="predicted"/>
<comment type="caution">
    <text evidence="1">The sequence shown here is derived from an EMBL/GenBank/DDBJ whole genome shotgun (WGS) entry which is preliminary data.</text>
</comment>
<accession>A0A016S4U0</accession>
<dbReference type="EMBL" id="JARK01001629">
    <property type="protein sequence ID" value="EYB85675.1"/>
    <property type="molecule type" value="Genomic_DNA"/>
</dbReference>
<keyword evidence="2" id="KW-1185">Reference proteome</keyword>
<organism evidence="1 2">
    <name type="scientific">Ancylostoma ceylanicum</name>
    <dbReference type="NCBI Taxonomy" id="53326"/>
    <lineage>
        <taxon>Eukaryota</taxon>
        <taxon>Metazoa</taxon>
        <taxon>Ecdysozoa</taxon>
        <taxon>Nematoda</taxon>
        <taxon>Chromadorea</taxon>
        <taxon>Rhabditida</taxon>
        <taxon>Rhabditina</taxon>
        <taxon>Rhabditomorpha</taxon>
        <taxon>Strongyloidea</taxon>
        <taxon>Ancylostomatidae</taxon>
        <taxon>Ancylostomatinae</taxon>
        <taxon>Ancylostoma</taxon>
    </lineage>
</organism>
<protein>
    <submittedName>
        <fullName evidence="1">Uncharacterized protein</fullName>
    </submittedName>
</protein>
<name>A0A016S4U0_9BILA</name>